<gene>
    <name evidence="10" type="primary">miaA</name>
    <name evidence="14" type="ORF">ALO40_04062</name>
</gene>
<comment type="function">
    <text evidence="2 10 12">Catalyzes the transfer of a dimethylallyl group onto the adenine at position 37 in tRNAs that read codons beginning with uridine, leading to the formation of N6-(dimethylallyl)adenosine (i(6)A).</text>
</comment>
<sequence>MNALPPAIFLMGPTAAGKTDLAIELTKVLPCELISVDSALVYRGMDIGTAKPSKAQLAEFPHRLIDILDPAQSYSAADFRSDALAAMAEITARGNIPLLVGGTMLYFKALLDGLADMPAADAAVRAQLEADAQAFGWQSLHDQLAVVDPVSAARIHPNDPQRLIRALEVYRVSGMSMTAHREQQTAQSTEAAASGRQQLPYTVANLAIAPADRKVLHQRIALRFEQMLDQGFLDEVLALRSRGDLHAGLPSIRAVGYRQVWDHLDGKLTREEMQERGIIATRQLAKRQFTWLRSWEDLHWLDSLASDNLSRALKYLGSVSILS</sequence>
<evidence type="ECO:0000256" key="10">
    <source>
        <dbReference type="HAMAP-Rule" id="MF_00185"/>
    </source>
</evidence>
<evidence type="ECO:0000256" key="13">
    <source>
        <dbReference type="RuleBase" id="RU003785"/>
    </source>
</evidence>
<evidence type="ECO:0000256" key="1">
    <source>
        <dbReference type="ARBA" id="ARBA00001946"/>
    </source>
</evidence>
<evidence type="ECO:0000256" key="2">
    <source>
        <dbReference type="ARBA" id="ARBA00003213"/>
    </source>
</evidence>
<dbReference type="Gene3D" id="1.10.20.140">
    <property type="match status" value="1"/>
</dbReference>
<dbReference type="Proteomes" id="UP000050317">
    <property type="component" value="Unassembled WGS sequence"/>
</dbReference>
<feature type="binding site" evidence="10">
    <location>
        <begin position="12"/>
        <end position="19"/>
    </location>
    <ligand>
        <name>ATP</name>
        <dbReference type="ChEBI" id="CHEBI:30616"/>
    </ligand>
</feature>
<organism evidence="14 15">
    <name type="scientific">Pseudomonas syringae pv. viburni</name>
    <dbReference type="NCBI Taxonomy" id="251703"/>
    <lineage>
        <taxon>Bacteria</taxon>
        <taxon>Pseudomonadati</taxon>
        <taxon>Pseudomonadota</taxon>
        <taxon>Gammaproteobacteria</taxon>
        <taxon>Pseudomonadales</taxon>
        <taxon>Pseudomonadaceae</taxon>
        <taxon>Pseudomonas</taxon>
    </lineage>
</organism>
<dbReference type="EC" id="2.5.1.75" evidence="10"/>
<evidence type="ECO:0000256" key="9">
    <source>
        <dbReference type="ARBA" id="ARBA00049563"/>
    </source>
</evidence>
<dbReference type="HAMAP" id="MF_00185">
    <property type="entry name" value="IPP_trans"/>
    <property type="match status" value="1"/>
</dbReference>
<keyword evidence="5 10" id="KW-0819">tRNA processing</keyword>
<dbReference type="Gene3D" id="3.40.50.300">
    <property type="entry name" value="P-loop containing nucleotide triphosphate hydrolases"/>
    <property type="match status" value="1"/>
</dbReference>
<evidence type="ECO:0000313" key="14">
    <source>
        <dbReference type="EMBL" id="KPZ26301.1"/>
    </source>
</evidence>
<evidence type="ECO:0000256" key="6">
    <source>
        <dbReference type="ARBA" id="ARBA00022741"/>
    </source>
</evidence>
<dbReference type="RefSeq" id="WP_044420813.1">
    <property type="nucleotide sequence ID" value="NZ_JYHK01000011.1"/>
</dbReference>
<evidence type="ECO:0000256" key="5">
    <source>
        <dbReference type="ARBA" id="ARBA00022694"/>
    </source>
</evidence>
<dbReference type="SUPFAM" id="SSF52540">
    <property type="entry name" value="P-loop containing nucleoside triphosphate hydrolases"/>
    <property type="match status" value="1"/>
</dbReference>
<feature type="site" description="Interaction with substrate tRNA" evidence="10">
    <location>
        <position position="125"/>
    </location>
</feature>
<comment type="caution">
    <text evidence="14">The sequence shown here is derived from an EMBL/GenBank/DDBJ whole genome shotgun (WGS) entry which is preliminary data.</text>
</comment>
<feature type="region of interest" description="Interaction with substrate tRNA" evidence="10">
    <location>
        <begin position="37"/>
        <end position="40"/>
    </location>
</feature>
<evidence type="ECO:0000256" key="4">
    <source>
        <dbReference type="ARBA" id="ARBA00022679"/>
    </source>
</evidence>
<keyword evidence="7 10" id="KW-0067">ATP-binding</keyword>
<dbReference type="GO" id="GO:0052381">
    <property type="term" value="F:tRNA dimethylallyltransferase activity"/>
    <property type="evidence" value="ECO:0007669"/>
    <property type="project" value="UniProtKB-UniRule"/>
</dbReference>
<dbReference type="PANTHER" id="PTHR11088">
    <property type="entry name" value="TRNA DIMETHYLALLYLTRANSFERASE"/>
    <property type="match status" value="1"/>
</dbReference>
<feature type="site" description="Interaction with substrate tRNA" evidence="10">
    <location>
        <position position="103"/>
    </location>
</feature>
<dbReference type="PATRIC" id="fig|251703.9.peg.5689"/>
<dbReference type="AlphaFoldDB" id="A0A0Q0FQM2"/>
<dbReference type="InterPro" id="IPR018022">
    <property type="entry name" value="IPT"/>
</dbReference>
<evidence type="ECO:0000256" key="3">
    <source>
        <dbReference type="ARBA" id="ARBA00005842"/>
    </source>
</evidence>
<dbReference type="GO" id="GO:0006400">
    <property type="term" value="P:tRNA modification"/>
    <property type="evidence" value="ECO:0007669"/>
    <property type="project" value="TreeGrafter"/>
</dbReference>
<comment type="subunit">
    <text evidence="10">Monomer.</text>
</comment>
<dbReference type="NCBIfam" id="TIGR00174">
    <property type="entry name" value="miaA"/>
    <property type="match status" value="1"/>
</dbReference>
<accession>A0A0Q0FQM2</accession>
<keyword evidence="8 10" id="KW-0460">Magnesium</keyword>
<feature type="region of interest" description="Interaction with substrate tRNA" evidence="10">
    <location>
        <begin position="161"/>
        <end position="165"/>
    </location>
</feature>
<dbReference type="FunFam" id="1.10.20.140:FF:000001">
    <property type="entry name" value="tRNA dimethylallyltransferase"/>
    <property type="match status" value="1"/>
</dbReference>
<dbReference type="Pfam" id="PF01715">
    <property type="entry name" value="IPPT"/>
    <property type="match status" value="1"/>
</dbReference>
<comment type="similarity">
    <text evidence="3 10 13">Belongs to the IPP transferase family.</text>
</comment>
<comment type="catalytic activity">
    <reaction evidence="9 10 11">
        <text>adenosine(37) in tRNA + dimethylallyl diphosphate = N(6)-dimethylallyladenosine(37) in tRNA + diphosphate</text>
        <dbReference type="Rhea" id="RHEA:26482"/>
        <dbReference type="Rhea" id="RHEA-COMP:10162"/>
        <dbReference type="Rhea" id="RHEA-COMP:10375"/>
        <dbReference type="ChEBI" id="CHEBI:33019"/>
        <dbReference type="ChEBI" id="CHEBI:57623"/>
        <dbReference type="ChEBI" id="CHEBI:74411"/>
        <dbReference type="ChEBI" id="CHEBI:74415"/>
        <dbReference type="EC" id="2.5.1.75"/>
    </reaction>
</comment>
<evidence type="ECO:0000256" key="12">
    <source>
        <dbReference type="RuleBase" id="RU003784"/>
    </source>
</evidence>
<keyword evidence="6 10" id="KW-0547">Nucleotide-binding</keyword>
<evidence type="ECO:0000313" key="15">
    <source>
        <dbReference type="Proteomes" id="UP000050317"/>
    </source>
</evidence>
<keyword evidence="4 10" id="KW-0808">Transferase</keyword>
<protein>
    <recommendedName>
        <fullName evidence="10">tRNA dimethylallyltransferase</fullName>
        <ecNumber evidence="10">2.5.1.75</ecNumber>
    </recommendedName>
    <alternativeName>
        <fullName evidence="10">Dimethylallyl diphosphate:tRNA dimethylallyltransferase</fullName>
        <shortName evidence="10">DMAPP:tRNA dimethylallyltransferase</shortName>
        <shortName evidence="10">DMATase</shortName>
    </alternativeName>
    <alternativeName>
        <fullName evidence="10">Isopentenyl-diphosphate:tRNA isopentenyltransferase</fullName>
        <shortName evidence="10">IPP transferase</shortName>
        <shortName evidence="10">IPPT</shortName>
        <shortName evidence="10">IPTase</shortName>
    </alternativeName>
</protein>
<evidence type="ECO:0000256" key="7">
    <source>
        <dbReference type="ARBA" id="ARBA00022840"/>
    </source>
</evidence>
<dbReference type="GO" id="GO:0005524">
    <property type="term" value="F:ATP binding"/>
    <property type="evidence" value="ECO:0007669"/>
    <property type="project" value="UniProtKB-UniRule"/>
</dbReference>
<feature type="binding site" evidence="10">
    <location>
        <begin position="14"/>
        <end position="19"/>
    </location>
    <ligand>
        <name>substrate</name>
    </ligand>
</feature>
<evidence type="ECO:0000256" key="8">
    <source>
        <dbReference type="ARBA" id="ARBA00022842"/>
    </source>
</evidence>
<comment type="cofactor">
    <cofactor evidence="1 10">
        <name>Mg(2+)</name>
        <dbReference type="ChEBI" id="CHEBI:18420"/>
    </cofactor>
</comment>
<reference evidence="14 15" key="1">
    <citation type="submission" date="2015-09" db="EMBL/GenBank/DDBJ databases">
        <title>Genome announcement of multiple Pseudomonas syringae strains.</title>
        <authorList>
            <person name="Thakur S."/>
            <person name="Wang P.W."/>
            <person name="Gong Y."/>
            <person name="Weir B.S."/>
            <person name="Guttman D.S."/>
        </authorList>
    </citation>
    <scope>NUCLEOTIDE SEQUENCE [LARGE SCALE GENOMIC DNA]</scope>
    <source>
        <strain evidence="14 15">ICMP3963</strain>
    </source>
</reference>
<dbReference type="PANTHER" id="PTHR11088:SF60">
    <property type="entry name" value="TRNA DIMETHYLALLYLTRANSFERASE"/>
    <property type="match status" value="1"/>
</dbReference>
<dbReference type="EMBL" id="LJRR01000020">
    <property type="protein sequence ID" value="KPZ26301.1"/>
    <property type="molecule type" value="Genomic_DNA"/>
</dbReference>
<name>A0A0Q0FQM2_9PSED</name>
<comment type="caution">
    <text evidence="10">Lacks conserved residue(s) required for the propagation of feature annotation.</text>
</comment>
<dbReference type="InterPro" id="IPR039657">
    <property type="entry name" value="Dimethylallyltransferase"/>
</dbReference>
<evidence type="ECO:0000256" key="11">
    <source>
        <dbReference type="RuleBase" id="RU003783"/>
    </source>
</evidence>
<dbReference type="InterPro" id="IPR027417">
    <property type="entry name" value="P-loop_NTPase"/>
</dbReference>
<proteinExistence type="inferred from homology"/>